<organism evidence="1 2">
    <name type="scientific">Mycolicibacterium grossiae</name>
    <dbReference type="NCBI Taxonomy" id="1552759"/>
    <lineage>
        <taxon>Bacteria</taxon>
        <taxon>Bacillati</taxon>
        <taxon>Actinomycetota</taxon>
        <taxon>Actinomycetes</taxon>
        <taxon>Mycobacteriales</taxon>
        <taxon>Mycobacteriaceae</taxon>
        <taxon>Mycolicibacterium</taxon>
    </lineage>
</organism>
<dbReference type="EMBL" id="MCHX01000042">
    <property type="protein sequence ID" value="OFJ52332.1"/>
    <property type="molecule type" value="Genomic_DNA"/>
</dbReference>
<dbReference type="Proteomes" id="UP000178953">
    <property type="component" value="Unassembled WGS sequence"/>
</dbReference>
<comment type="caution">
    <text evidence="1">The sequence shown here is derived from an EMBL/GenBank/DDBJ whole genome shotgun (WGS) entry which is preliminary data.</text>
</comment>
<name>A0A1E8Q194_9MYCO</name>
<evidence type="ECO:0000313" key="2">
    <source>
        <dbReference type="Proteomes" id="UP000178953"/>
    </source>
</evidence>
<gene>
    <name evidence="1" type="ORF">BEL07_17965</name>
</gene>
<reference evidence="1 2" key="1">
    <citation type="submission" date="2016-09" db="EMBL/GenBank/DDBJ databases">
        <title>genome sequence of Mycobacterium sp. 739 SCH.</title>
        <authorList>
            <person name="Greninger A.L."/>
            <person name="Qin X."/>
            <person name="Jerome K."/>
            <person name="Vora S."/>
            <person name="Quinn K."/>
        </authorList>
    </citation>
    <scope>NUCLEOTIDE SEQUENCE [LARGE SCALE GENOMIC DNA]</scope>
    <source>
        <strain evidence="1 2">SCH</strain>
    </source>
</reference>
<evidence type="ECO:0000313" key="1">
    <source>
        <dbReference type="EMBL" id="OFJ52332.1"/>
    </source>
</evidence>
<protein>
    <submittedName>
        <fullName evidence="1">Uncharacterized protein</fullName>
    </submittedName>
</protein>
<accession>A0A1E8Q194</accession>
<proteinExistence type="predicted"/>
<sequence length="104" mass="10352">MAMSVDLPDQEGVASQTAGRTLDLAAAGLALARLAVEAFAEGASEVSNAQAEAVQKASEQVISAIGGLPGMPPGQRNIAAEISCELSTLATDLVDDSDVGLSPA</sequence>
<dbReference type="AlphaFoldDB" id="A0A1E8Q194"/>
<keyword evidence="2" id="KW-1185">Reference proteome</keyword>